<feature type="chain" id="PRO_5004733514" evidence="1">
    <location>
        <begin position="24"/>
        <end position="90"/>
    </location>
</feature>
<sequence>MLSLSKMQLVVFAVALILPALQSGGLLSGTRIYDDCVDILDRCGRIKCYLQGSGDFKTSDPRESLRIWEQGLQTALNAVLRTWCPYFPKE</sequence>
<reference evidence="2" key="1">
    <citation type="journal article" date="2015" name="Sci. Rep.">
        <title>Tissue- and time-dependent transcription in Ixodes ricinus salivary glands and midguts when blood feeding on the vertebrate host.</title>
        <authorList>
            <person name="Kotsyfakis M."/>
            <person name="Schwarz A."/>
            <person name="Erhart J."/>
            <person name="Ribeiro J.M."/>
        </authorList>
    </citation>
    <scope>NUCLEOTIDE SEQUENCE</scope>
    <source>
        <tissue evidence="2">Salivary gland and midgut</tissue>
    </source>
</reference>
<organism evidence="2">
    <name type="scientific">Ixodes ricinus</name>
    <name type="common">Common tick</name>
    <name type="synonym">Acarus ricinus</name>
    <dbReference type="NCBI Taxonomy" id="34613"/>
    <lineage>
        <taxon>Eukaryota</taxon>
        <taxon>Metazoa</taxon>
        <taxon>Ecdysozoa</taxon>
        <taxon>Arthropoda</taxon>
        <taxon>Chelicerata</taxon>
        <taxon>Arachnida</taxon>
        <taxon>Acari</taxon>
        <taxon>Parasitiformes</taxon>
        <taxon>Ixodida</taxon>
        <taxon>Ixodoidea</taxon>
        <taxon>Ixodidae</taxon>
        <taxon>Ixodinae</taxon>
        <taxon>Ixodes</taxon>
    </lineage>
</organism>
<dbReference type="AlphaFoldDB" id="V5GL50"/>
<evidence type="ECO:0000313" key="2">
    <source>
        <dbReference type="EMBL" id="JAB71030.1"/>
    </source>
</evidence>
<protein>
    <submittedName>
        <fullName evidence="2">Putative secreted protein</fullName>
    </submittedName>
</protein>
<accession>V5GL50</accession>
<keyword evidence="1" id="KW-0732">Signal</keyword>
<feature type="signal peptide" evidence="1">
    <location>
        <begin position="1"/>
        <end position="23"/>
    </location>
</feature>
<name>V5GL50_IXORI</name>
<dbReference type="EMBL" id="GANP01013438">
    <property type="protein sequence ID" value="JAB71030.1"/>
    <property type="molecule type" value="mRNA"/>
</dbReference>
<proteinExistence type="evidence at transcript level"/>
<evidence type="ECO:0000256" key="1">
    <source>
        <dbReference type="SAM" id="SignalP"/>
    </source>
</evidence>